<dbReference type="Proteomes" id="UP000037510">
    <property type="component" value="Unassembled WGS sequence"/>
</dbReference>
<proteinExistence type="predicted"/>
<dbReference type="InterPro" id="IPR010562">
    <property type="entry name" value="Haemolymph_juvenile_hormone-bd"/>
</dbReference>
<dbReference type="GO" id="GO:0005615">
    <property type="term" value="C:extracellular space"/>
    <property type="evidence" value="ECO:0007669"/>
    <property type="project" value="TreeGrafter"/>
</dbReference>
<gene>
    <name evidence="1" type="ORF">OBRU01_02611</name>
</gene>
<evidence type="ECO:0000313" key="1">
    <source>
        <dbReference type="EMBL" id="KOB78310.1"/>
    </source>
</evidence>
<dbReference type="InterPro" id="IPR038606">
    <property type="entry name" value="To_sf"/>
</dbReference>
<dbReference type="PANTHER" id="PTHR11008">
    <property type="entry name" value="PROTEIN TAKEOUT-LIKE PROTEIN"/>
    <property type="match status" value="1"/>
</dbReference>
<sequence>MEPLLVSGMTIDSGAGPVMLSQIYKNIKLHGLTDSLLTTYKLRDEGQNPVKHDLIGEPVVRDGVTYMHIKNYRVKFVPERVILYFSNLFNGDKRLGDQMNIFLNEHSDLVFNELKDSYEKSLSTVFQDVTNKIFDA</sequence>
<comment type="caution">
    <text evidence="1">The sequence shown here is derived from an EMBL/GenBank/DDBJ whole genome shotgun (WGS) entry which is preliminary data.</text>
</comment>
<dbReference type="STRING" id="104452.A0A0L7LS58"/>
<evidence type="ECO:0000313" key="2">
    <source>
        <dbReference type="Proteomes" id="UP000037510"/>
    </source>
</evidence>
<dbReference type="Gene3D" id="3.15.10.30">
    <property type="entry name" value="Haemolymph juvenile hormone binding protein"/>
    <property type="match status" value="1"/>
</dbReference>
<dbReference type="EMBL" id="JTDY01000202">
    <property type="protein sequence ID" value="KOB78310.1"/>
    <property type="molecule type" value="Genomic_DNA"/>
</dbReference>
<dbReference type="PANTHER" id="PTHR11008:SF32">
    <property type="entry name" value="CIRCADIAN CLOCK-CONTROLLED PROTEIN DAYWAKE-RELATED"/>
    <property type="match status" value="1"/>
</dbReference>
<dbReference type="AlphaFoldDB" id="A0A0L7LS58"/>
<reference evidence="1 2" key="1">
    <citation type="journal article" date="2015" name="Genome Biol. Evol.">
        <title>The genome of winter moth (Operophtera brumata) provides a genomic perspective on sexual dimorphism and phenology.</title>
        <authorList>
            <person name="Derks M.F."/>
            <person name="Smit S."/>
            <person name="Salis L."/>
            <person name="Schijlen E."/>
            <person name="Bossers A."/>
            <person name="Mateman C."/>
            <person name="Pijl A.S."/>
            <person name="de Ridder D."/>
            <person name="Groenen M.A."/>
            <person name="Visser M.E."/>
            <person name="Megens H.J."/>
        </authorList>
    </citation>
    <scope>NUCLEOTIDE SEQUENCE [LARGE SCALE GENOMIC DNA]</scope>
    <source>
        <strain evidence="1">WM2013NL</strain>
        <tissue evidence="1">Head and thorax</tissue>
    </source>
</reference>
<accession>A0A0L7LS58</accession>
<feature type="non-terminal residue" evidence="1">
    <location>
        <position position="136"/>
    </location>
</feature>
<dbReference type="Pfam" id="PF06585">
    <property type="entry name" value="JHBP"/>
    <property type="match status" value="1"/>
</dbReference>
<name>A0A0L7LS58_OPEBR</name>
<organism evidence="1 2">
    <name type="scientific">Operophtera brumata</name>
    <name type="common">Winter moth</name>
    <name type="synonym">Phalaena brumata</name>
    <dbReference type="NCBI Taxonomy" id="104452"/>
    <lineage>
        <taxon>Eukaryota</taxon>
        <taxon>Metazoa</taxon>
        <taxon>Ecdysozoa</taxon>
        <taxon>Arthropoda</taxon>
        <taxon>Hexapoda</taxon>
        <taxon>Insecta</taxon>
        <taxon>Pterygota</taxon>
        <taxon>Neoptera</taxon>
        <taxon>Endopterygota</taxon>
        <taxon>Lepidoptera</taxon>
        <taxon>Glossata</taxon>
        <taxon>Ditrysia</taxon>
        <taxon>Geometroidea</taxon>
        <taxon>Geometridae</taxon>
        <taxon>Larentiinae</taxon>
        <taxon>Operophtera</taxon>
    </lineage>
</organism>
<keyword evidence="2" id="KW-1185">Reference proteome</keyword>
<protein>
    <submittedName>
        <fullName evidence="1">Takeout/JHBP like protein</fullName>
    </submittedName>
</protein>